<keyword evidence="9" id="KW-1185">Reference proteome</keyword>
<evidence type="ECO:0000313" key="9">
    <source>
        <dbReference type="Proteomes" id="UP001198565"/>
    </source>
</evidence>
<reference evidence="8 9" key="1">
    <citation type="submission" date="2021-08" db="EMBL/GenBank/DDBJ databases">
        <title>Streptomyces sp. PTM05 isolated from lichen.</title>
        <authorList>
            <person name="Somphong A."/>
            <person name="Phongsopitanun W."/>
            <person name="Tanasupawat S."/>
        </authorList>
    </citation>
    <scope>NUCLEOTIDE SEQUENCE [LARGE SCALE GENOMIC DNA]</scope>
    <source>
        <strain evidence="8 9">Ptm05</strain>
    </source>
</reference>
<evidence type="ECO:0000313" key="8">
    <source>
        <dbReference type="EMBL" id="MBY8888843.1"/>
    </source>
</evidence>
<evidence type="ECO:0000256" key="5">
    <source>
        <dbReference type="SAM" id="MobiDB-lite"/>
    </source>
</evidence>
<evidence type="ECO:0000256" key="4">
    <source>
        <dbReference type="ARBA" id="ARBA00023136"/>
    </source>
</evidence>
<sequence length="166" mass="17641">MAVEDRAVTRMTTRRQPGSAEGLAFRDALAADRTYLAWVRTCLALLAAGGALSALPGQRHVWHRLVGLLLLVGAGALAVLAHRQHTRCRRLAGPVASQASTPWQSRLLSAVVVTAVAVLTLAAGLRLGTDDADRTAAQQCRRYECPPPPQHIAPDAGGRTSARRKA</sequence>
<accession>A0ABS7R113</accession>
<feature type="transmembrane region" description="Helical" evidence="6">
    <location>
        <begin position="35"/>
        <end position="55"/>
    </location>
</feature>
<protein>
    <submittedName>
        <fullName evidence="8">DUF202 domain-containing protein</fullName>
    </submittedName>
</protein>
<evidence type="ECO:0000256" key="6">
    <source>
        <dbReference type="SAM" id="Phobius"/>
    </source>
</evidence>
<evidence type="ECO:0000256" key="3">
    <source>
        <dbReference type="ARBA" id="ARBA00022989"/>
    </source>
</evidence>
<keyword evidence="2 6" id="KW-0812">Transmembrane</keyword>
<evidence type="ECO:0000259" key="7">
    <source>
        <dbReference type="Pfam" id="PF02656"/>
    </source>
</evidence>
<evidence type="ECO:0000256" key="1">
    <source>
        <dbReference type="ARBA" id="ARBA00004127"/>
    </source>
</evidence>
<comment type="caution">
    <text evidence="8">The sequence shown here is derived from an EMBL/GenBank/DDBJ whole genome shotgun (WGS) entry which is preliminary data.</text>
</comment>
<dbReference type="Pfam" id="PF02656">
    <property type="entry name" value="DUF202"/>
    <property type="match status" value="1"/>
</dbReference>
<keyword evidence="4 6" id="KW-0472">Membrane</keyword>
<name>A0ABS7R113_9ACTN</name>
<organism evidence="8 9">
    <name type="scientific">Streptantibioticus parmotrematis</name>
    <dbReference type="NCBI Taxonomy" id="2873249"/>
    <lineage>
        <taxon>Bacteria</taxon>
        <taxon>Bacillati</taxon>
        <taxon>Actinomycetota</taxon>
        <taxon>Actinomycetes</taxon>
        <taxon>Kitasatosporales</taxon>
        <taxon>Streptomycetaceae</taxon>
        <taxon>Streptantibioticus</taxon>
    </lineage>
</organism>
<keyword evidence="3 6" id="KW-1133">Transmembrane helix</keyword>
<feature type="transmembrane region" description="Helical" evidence="6">
    <location>
        <begin position="107"/>
        <end position="125"/>
    </location>
</feature>
<evidence type="ECO:0000256" key="2">
    <source>
        <dbReference type="ARBA" id="ARBA00022692"/>
    </source>
</evidence>
<dbReference type="EMBL" id="JAINVZ010000030">
    <property type="protein sequence ID" value="MBY8888843.1"/>
    <property type="molecule type" value="Genomic_DNA"/>
</dbReference>
<feature type="domain" description="DUF202" evidence="7">
    <location>
        <begin position="26"/>
        <end position="90"/>
    </location>
</feature>
<proteinExistence type="predicted"/>
<feature type="transmembrane region" description="Helical" evidence="6">
    <location>
        <begin position="61"/>
        <end position="81"/>
    </location>
</feature>
<comment type="subcellular location">
    <subcellularLocation>
        <location evidence="1">Endomembrane system</location>
        <topology evidence="1">Multi-pass membrane protein</topology>
    </subcellularLocation>
</comment>
<feature type="region of interest" description="Disordered" evidence="5">
    <location>
        <begin position="142"/>
        <end position="166"/>
    </location>
</feature>
<gene>
    <name evidence="8" type="ORF">K7472_28950</name>
</gene>
<dbReference type="RefSeq" id="WP_222981637.1">
    <property type="nucleotide sequence ID" value="NZ_JAINVZ010000030.1"/>
</dbReference>
<dbReference type="Proteomes" id="UP001198565">
    <property type="component" value="Unassembled WGS sequence"/>
</dbReference>
<dbReference type="InterPro" id="IPR003807">
    <property type="entry name" value="DUF202"/>
</dbReference>